<evidence type="ECO:0000313" key="1">
    <source>
        <dbReference type="EMBL" id="KAJ8116462.1"/>
    </source>
</evidence>
<dbReference type="Proteomes" id="UP001153331">
    <property type="component" value="Unassembled WGS sequence"/>
</dbReference>
<gene>
    <name evidence="1" type="ORF">OPT61_g2116</name>
</gene>
<keyword evidence="2" id="KW-1185">Reference proteome</keyword>
<evidence type="ECO:0000313" key="2">
    <source>
        <dbReference type="Proteomes" id="UP001153331"/>
    </source>
</evidence>
<dbReference type="EMBL" id="JAPHNI010000093">
    <property type="protein sequence ID" value="KAJ8116462.1"/>
    <property type="molecule type" value="Genomic_DNA"/>
</dbReference>
<name>A0ACC2IMW3_9PLEO</name>
<protein>
    <submittedName>
        <fullName evidence="1">Uncharacterized protein</fullName>
    </submittedName>
</protein>
<sequence length="2714" mass="301406">MATTGLSTAVPHIDDGAPLKSTADAPPRASTEAGMRCPDPSAHIHQSQKDALQNQASAAALYSTRPASERPANEKQKINPLGPDGKLSSASAATSLKYARANELPSFPVVGIDTSSSAGAAALLANQNKKSPEWWKPEQSSAAGKAALLANDYKMKPLWQPEASAAGSKAALLAHRDGGKLNLWQPEASADGNSAATIAMRNAGVSPQVDYGYTDDGRKKALLAATGAHSASGRKRAQSIPMSVPLYPDSKNSARNALSAATIAHSPSMRASKAPAVQSQDSNRLGSGAMEAARIQHAKSSREMYSSAPPVSLEVEEKKRNDALRASAVVMAKKIYDIQQQQIEGASGVSAARTGATAAHGQQHVATSEGDLKQQAMQYIGIQEAAQKLAQERLAKIGYDENAAYRSYYGYEKQGRSKLSMRRGRPRARSTSAAPEESDSDEDDFRSRRIRHQMQQFNQQLADVDAKKREQDRRSLIAAAERKVQAQMQGLDKEVYNKTGKMSNTRTDDWEDKARQRALANSELRMENHGRVNIGNGKWMDQAEIDAIAQARLQPTLDEITDKAEKRRAEDAERQFELEKKQRQEQEEKARQAEIKAEEKKGKEEEKRATKARVAEEKAAAKQAKEAEKTKKAEEDRLAKEEKRKSKEATRAVPVTGTALGTAAVATSTTQTPATAKVNDGNDDLYEELTAPTGVLDESTSTRDSTGITPARDSTAAAPSSTDPSSSTSPTSSKGIKSIFNKLKRRSKHDSVTSTETDGKTVDNTGFIGGASLRASEAKSHSSATPSAPLAEASPTARPTDLGDVEPMTIPHLNEPAVVPHVKDDRFSDISSLSSDEDDLTRGRPRVERLMSDDTRASSDFEEARDKFDEDLAPPPTFTSEVDKGRHGSPKASNDMRAGKDIDDNSGDDNGRMMEDMIVECLWYTHYHAGKPAVRKFYSINVTESSLTQTDVELNFGAAKPGSLQRTVETVDNNELLSLTYPTHPTPSTDSVSFSIARLWSCASGFNTSSPSDTPVVGRALTPVSLELVCRKHGSAPGPIARRTADAAHELEHSPSISWQNCTLESDKYVCVRQVNNDANTPAETVIIDLKNTNNVIRRPIRADSAIMHLTEPIIALKAQGRTLQLFNLETKERLQTYSHQEDIVFWRWISQTTLALVSSKAVYHWDVLESKTSTPRKIFDRQEQLESNQIINYVTNDDESWSCLVGIAAGANGGIRGNMQLFSKARNVSQPLEGHAATFGTLRLDGATTDTKIFAFAVKSQTGEAKINIVEVDHNTANPAFPKRLIPIHWPAEGTGDFPLGIHIAHKYGILVVVTKFGFIHLHDLETGTALFLNRISEETVFTTARDDQGTGVVVINKRGQVLHTTIREDTLIPYIMENPACAEIAYKLASKGGLPGADNLYNQRFEQLMNQGNYTEAAKVAASSPRGFLRTMNTINRLRSVPQQPGQITVLLQYFGSLLDKGGLNREETLELARPVFAQGRKHLIEKWHKEGKLHCSEELGDLAKPHDLNLALAIYKEANVPQKVVASLAELGHYDMIVQYCTSVGYTADYNVLLQHVIRSNPEKGAEFAIQLAKNESGPLISTDRVVDIFQSQGMIQQATAFLLDVLSNDREEEGHLQTKLLEMNLLNAPQVADAILGNEMFHHYDKARIASLCENAGLLTRALEHNDDPAVVKRIIVQTDKLPEEWLINYFGQLTVELSLESLDAMLTSNIRQNLQAVIRIAQKYSDLLGATRIIDLLEKHRTAEGLYFFLGSIVNVSEDPDVHFKYIEAATTMGQLNEVERICRESNYLNPEKVKNFLKEANLTEQLPLIIICDRFNFIHDLVLYLYKKQQFKSIEVYVQRVNPARTPQVVGGLLDVDCDESIIKSLLASVTPSSIPIDELVAEVESRNRLKLLLPFLEQTLAAGNQQQAVYNALAKIYIDSNNNPEKFLKENDQYDTLTVGKYCEKRDPNLAVICYSKGHNDLELVNITNENAMFKAQARYLLDRAESEIWDFVLSENNMHRRSLVDQVTSVAVPESTDPDKVSVAVKAFITNDMPAELIDLLEKILLEPTTFSDNPSLQNLLMLTACKSDRGRVTGYIQQLENYTPEDIAQQCIEVGMHDEAFEIYKKHGQHVDAVNVLVDHIVSIDRAQEYADRVDAPDVWSRVAKAQLDGLRVTDSIESYIRAGDASNFLEVIEVATHAGKDEDLIKFLRMARKTQREVPVDTALAFCFARTNQLSELEDFLRGTNVADVEASGDKAYEEGFHEAAKIFYTSISNWAKLATTLVHLEDYQAAVECARKANNVKVWKEVNQACVAKKEFRLAQICGLNLIIHAEELNDLVKQYENNGYFDELISLLEAGLGLERSHMGVFTSLAVILAKYHPERVMEHLRLFWSRINIPKAIRATEEAHLWPELIFLYVHYDEFDNAALAMMERAADAWEHQAFKDIIVKASNVEIYYRALGFYLEEQPTLLTDLLQALTPRIDVNRVVRIFQSSDNIPLVKPFLLNVQSQNKREVNNALNDLLIEEEDYKTLRDSVNSYDNYDAMDLAKRLETHDLVFFRQIAADIYRKNKRWDKSIALSKQDKLFKDAIETSAISQKSEIVEDLLRYFVDIGSRECYVGMLYACYDLIRPDVILEMSWRNGLHDFTMPYMINLLSRQTAAIELLTKDNEERKAREVTQQKKEDDTPILGSRLMLTQGPIASAPSPGPYGQANGIAPQPTGYRGF</sequence>
<accession>A0ACC2IMW3</accession>
<comment type="caution">
    <text evidence="1">The sequence shown here is derived from an EMBL/GenBank/DDBJ whole genome shotgun (WGS) entry which is preliminary data.</text>
</comment>
<proteinExistence type="predicted"/>
<reference evidence="1" key="1">
    <citation type="submission" date="2022-11" db="EMBL/GenBank/DDBJ databases">
        <title>Genome Sequence of Boeremia exigua.</title>
        <authorList>
            <person name="Buettner E."/>
        </authorList>
    </citation>
    <scope>NUCLEOTIDE SEQUENCE</scope>
    <source>
        <strain evidence="1">CU02</strain>
    </source>
</reference>
<organism evidence="1 2">
    <name type="scientific">Boeremia exigua</name>
    <dbReference type="NCBI Taxonomy" id="749465"/>
    <lineage>
        <taxon>Eukaryota</taxon>
        <taxon>Fungi</taxon>
        <taxon>Dikarya</taxon>
        <taxon>Ascomycota</taxon>
        <taxon>Pezizomycotina</taxon>
        <taxon>Dothideomycetes</taxon>
        <taxon>Pleosporomycetidae</taxon>
        <taxon>Pleosporales</taxon>
        <taxon>Pleosporineae</taxon>
        <taxon>Didymellaceae</taxon>
        <taxon>Boeremia</taxon>
    </lineage>
</organism>